<organism evidence="2 3">
    <name type="scientific">Symbiochloris irregularis</name>
    <dbReference type="NCBI Taxonomy" id="706552"/>
    <lineage>
        <taxon>Eukaryota</taxon>
        <taxon>Viridiplantae</taxon>
        <taxon>Chlorophyta</taxon>
        <taxon>core chlorophytes</taxon>
        <taxon>Trebouxiophyceae</taxon>
        <taxon>Trebouxiales</taxon>
        <taxon>Trebouxiaceae</taxon>
        <taxon>Symbiochloris</taxon>
    </lineage>
</organism>
<feature type="chain" id="PRO_5043934733" evidence="1">
    <location>
        <begin position="22"/>
        <end position="236"/>
    </location>
</feature>
<dbReference type="Proteomes" id="UP001465755">
    <property type="component" value="Unassembled WGS sequence"/>
</dbReference>
<feature type="signal peptide" evidence="1">
    <location>
        <begin position="1"/>
        <end position="21"/>
    </location>
</feature>
<accession>A0AAW1PB54</accession>
<proteinExistence type="predicted"/>
<dbReference type="AlphaFoldDB" id="A0AAW1PB54"/>
<keyword evidence="1" id="KW-0732">Signal</keyword>
<protein>
    <submittedName>
        <fullName evidence="2">Uncharacterized protein</fullName>
    </submittedName>
</protein>
<comment type="caution">
    <text evidence="2">The sequence shown here is derived from an EMBL/GenBank/DDBJ whole genome shotgun (WGS) entry which is preliminary data.</text>
</comment>
<dbReference type="EMBL" id="JALJOQ010000034">
    <property type="protein sequence ID" value="KAK9807123.1"/>
    <property type="molecule type" value="Genomic_DNA"/>
</dbReference>
<sequence>MDPRVAFCIAVLALTLAPATGRALTGTAPGPSPEYMGIVPLLEELPQYSCFLRILNVVEPFAVVNTFAAGPINQTWLVPTNEACQLGMYQLALNAGVTDAKDTYSNWLNLTSNAPHYAPGSGVPNTAAQQAAYNLSLSIFTAHQMIISIDFLENTAIPSCFNPNVTATAIPTPCGGLDGMPDNNVIFVGQPNITSEGIQEASPEGEPGTDYIYFVDGLMAAGIPQGTMGLIADYQP</sequence>
<name>A0AAW1PB54_9CHLO</name>
<keyword evidence="3" id="KW-1185">Reference proteome</keyword>
<gene>
    <name evidence="2" type="ORF">WJX73_007947</name>
</gene>
<reference evidence="2 3" key="1">
    <citation type="journal article" date="2024" name="Nat. Commun.">
        <title>Phylogenomics reveals the evolutionary origins of lichenization in chlorophyte algae.</title>
        <authorList>
            <person name="Puginier C."/>
            <person name="Libourel C."/>
            <person name="Otte J."/>
            <person name="Skaloud P."/>
            <person name="Haon M."/>
            <person name="Grisel S."/>
            <person name="Petersen M."/>
            <person name="Berrin J.G."/>
            <person name="Delaux P.M."/>
            <person name="Dal Grande F."/>
            <person name="Keller J."/>
        </authorList>
    </citation>
    <scope>NUCLEOTIDE SEQUENCE [LARGE SCALE GENOMIC DNA]</scope>
    <source>
        <strain evidence="2 3">SAG 2036</strain>
    </source>
</reference>
<evidence type="ECO:0000313" key="2">
    <source>
        <dbReference type="EMBL" id="KAK9807123.1"/>
    </source>
</evidence>
<evidence type="ECO:0000256" key="1">
    <source>
        <dbReference type="SAM" id="SignalP"/>
    </source>
</evidence>
<evidence type="ECO:0000313" key="3">
    <source>
        <dbReference type="Proteomes" id="UP001465755"/>
    </source>
</evidence>